<keyword evidence="4" id="KW-0804">Transcription</keyword>
<evidence type="ECO:0000256" key="2">
    <source>
        <dbReference type="ARBA" id="ARBA00023015"/>
    </source>
</evidence>
<dbReference type="Pfam" id="PF08281">
    <property type="entry name" value="Sigma70_r4_2"/>
    <property type="match status" value="1"/>
</dbReference>
<evidence type="ECO:0000259" key="6">
    <source>
        <dbReference type="Pfam" id="PF08281"/>
    </source>
</evidence>
<keyword evidence="2" id="KW-0805">Transcription regulation</keyword>
<dbReference type="Gene3D" id="1.10.10.10">
    <property type="entry name" value="Winged helix-like DNA-binding domain superfamily/Winged helix DNA-binding domain"/>
    <property type="match status" value="1"/>
</dbReference>
<dbReference type="GO" id="GO:0003677">
    <property type="term" value="F:DNA binding"/>
    <property type="evidence" value="ECO:0007669"/>
    <property type="project" value="InterPro"/>
</dbReference>
<keyword evidence="8" id="KW-1185">Reference proteome</keyword>
<dbReference type="InterPro" id="IPR013325">
    <property type="entry name" value="RNA_pol_sigma_r2"/>
</dbReference>
<dbReference type="InterPro" id="IPR013249">
    <property type="entry name" value="RNA_pol_sigma70_r4_t2"/>
</dbReference>
<evidence type="ECO:0000256" key="4">
    <source>
        <dbReference type="ARBA" id="ARBA00023163"/>
    </source>
</evidence>
<proteinExistence type="inferred from homology"/>
<sequence length="168" mass="19214">MTTVDFRQKLTSLQANMLNFAYMLTSDREDAADLMQDTMLKVLDNADKFADNSNFKGWVFTIMRNIFINNYRKAARAATVVDTTDDLYHLNLSQDSGIATPEGAFGAREITDAINSFPDKYRRPFSMHVAGYKYDEIAESMGLPVGTVKSRIFYARQQLQIRFADYRC</sequence>
<comment type="similarity">
    <text evidence="1">Belongs to the sigma-70 factor family. ECF subfamily.</text>
</comment>
<evidence type="ECO:0000256" key="1">
    <source>
        <dbReference type="ARBA" id="ARBA00010641"/>
    </source>
</evidence>
<dbReference type="Gene3D" id="1.10.1740.10">
    <property type="match status" value="1"/>
</dbReference>
<gene>
    <name evidence="7" type="ORF">C5O25_01135</name>
</gene>
<dbReference type="PANTHER" id="PTHR43133:SF25">
    <property type="entry name" value="RNA POLYMERASE SIGMA FACTOR RFAY-RELATED"/>
    <property type="match status" value="1"/>
</dbReference>
<dbReference type="PANTHER" id="PTHR43133">
    <property type="entry name" value="RNA POLYMERASE ECF-TYPE SIGMA FACTO"/>
    <property type="match status" value="1"/>
</dbReference>
<dbReference type="InterPro" id="IPR007627">
    <property type="entry name" value="RNA_pol_sigma70_r2"/>
</dbReference>
<keyword evidence="3" id="KW-0731">Sigma factor</keyword>
<comment type="caution">
    <text evidence="7">The sequence shown here is derived from an EMBL/GenBank/DDBJ whole genome shotgun (WGS) entry which is preliminary data.</text>
</comment>
<dbReference type="RefSeq" id="WP_107034895.1">
    <property type="nucleotide sequence ID" value="NZ_CAOXHC010000003.1"/>
</dbReference>
<dbReference type="SUPFAM" id="SSF88946">
    <property type="entry name" value="Sigma2 domain of RNA polymerase sigma factors"/>
    <property type="match status" value="1"/>
</dbReference>
<protein>
    <submittedName>
        <fullName evidence="7">RNA polymerase subunit sigma</fullName>
    </submittedName>
</protein>
<organism evidence="7 8">
    <name type="scientific">Paramuribaculum intestinale</name>
    <dbReference type="NCBI Taxonomy" id="2094151"/>
    <lineage>
        <taxon>Bacteria</taxon>
        <taxon>Pseudomonadati</taxon>
        <taxon>Bacteroidota</taxon>
        <taxon>Bacteroidia</taxon>
        <taxon>Bacteroidales</taxon>
        <taxon>Muribaculaceae</taxon>
        <taxon>Paramuribaculum</taxon>
    </lineage>
</organism>
<evidence type="ECO:0000256" key="3">
    <source>
        <dbReference type="ARBA" id="ARBA00023082"/>
    </source>
</evidence>
<dbReference type="CDD" id="cd06171">
    <property type="entry name" value="Sigma70_r4"/>
    <property type="match status" value="1"/>
</dbReference>
<accession>A0A2V1J2P2</accession>
<dbReference type="GO" id="GO:0006352">
    <property type="term" value="P:DNA-templated transcription initiation"/>
    <property type="evidence" value="ECO:0007669"/>
    <property type="project" value="InterPro"/>
</dbReference>
<feature type="domain" description="RNA polymerase sigma factor 70 region 4 type 2" evidence="6">
    <location>
        <begin position="108"/>
        <end position="159"/>
    </location>
</feature>
<dbReference type="Proteomes" id="UP000244925">
    <property type="component" value="Unassembled WGS sequence"/>
</dbReference>
<feature type="domain" description="RNA polymerase sigma-70 region 2" evidence="5">
    <location>
        <begin position="16"/>
        <end position="76"/>
    </location>
</feature>
<dbReference type="AlphaFoldDB" id="A0A2V1J2P2"/>
<evidence type="ECO:0000313" key="7">
    <source>
        <dbReference type="EMBL" id="PWB09843.1"/>
    </source>
</evidence>
<dbReference type="Pfam" id="PF04542">
    <property type="entry name" value="Sigma70_r2"/>
    <property type="match status" value="1"/>
</dbReference>
<dbReference type="EMBL" id="PUBV01000001">
    <property type="protein sequence ID" value="PWB09843.1"/>
    <property type="molecule type" value="Genomic_DNA"/>
</dbReference>
<dbReference type="NCBIfam" id="TIGR02937">
    <property type="entry name" value="sigma70-ECF"/>
    <property type="match status" value="1"/>
</dbReference>
<dbReference type="InterPro" id="IPR036388">
    <property type="entry name" value="WH-like_DNA-bd_sf"/>
</dbReference>
<evidence type="ECO:0000313" key="8">
    <source>
        <dbReference type="Proteomes" id="UP000244925"/>
    </source>
</evidence>
<evidence type="ECO:0000259" key="5">
    <source>
        <dbReference type="Pfam" id="PF04542"/>
    </source>
</evidence>
<dbReference type="InterPro" id="IPR013324">
    <property type="entry name" value="RNA_pol_sigma_r3/r4-like"/>
</dbReference>
<dbReference type="GO" id="GO:0016987">
    <property type="term" value="F:sigma factor activity"/>
    <property type="evidence" value="ECO:0007669"/>
    <property type="project" value="UniProtKB-KW"/>
</dbReference>
<dbReference type="InterPro" id="IPR014284">
    <property type="entry name" value="RNA_pol_sigma-70_dom"/>
</dbReference>
<dbReference type="InterPro" id="IPR039425">
    <property type="entry name" value="RNA_pol_sigma-70-like"/>
</dbReference>
<dbReference type="SUPFAM" id="SSF88659">
    <property type="entry name" value="Sigma3 and sigma4 domains of RNA polymerase sigma factors"/>
    <property type="match status" value="1"/>
</dbReference>
<reference evidence="8" key="1">
    <citation type="submission" date="2018-02" db="EMBL/GenBank/DDBJ databases">
        <authorList>
            <person name="Clavel T."/>
            <person name="Strowig T."/>
        </authorList>
    </citation>
    <scope>NUCLEOTIDE SEQUENCE [LARGE SCALE GENOMIC DNA]</scope>
    <source>
        <strain evidence="8">DSM 100764</strain>
    </source>
</reference>
<dbReference type="GeneID" id="93424365"/>
<name>A0A2V1J2P2_9BACT</name>